<keyword evidence="11 20" id="KW-0274">FAD</keyword>
<keyword evidence="13 20" id="KW-0133">Cell shape</keyword>
<dbReference type="InterPro" id="IPR036318">
    <property type="entry name" value="FAD-bd_PCMH-like_sf"/>
</dbReference>
<evidence type="ECO:0000256" key="2">
    <source>
        <dbReference type="ARBA" id="ARBA00003921"/>
    </source>
</evidence>
<evidence type="ECO:0000256" key="1">
    <source>
        <dbReference type="ARBA" id="ARBA00001974"/>
    </source>
</evidence>
<evidence type="ECO:0000256" key="11">
    <source>
        <dbReference type="ARBA" id="ARBA00022827"/>
    </source>
</evidence>
<keyword evidence="15 20" id="KW-0560">Oxidoreductase</keyword>
<name>A0ABT0NDH0_9GAMM</name>
<keyword evidence="16 20" id="KW-0131">Cell cycle</keyword>
<comment type="similarity">
    <text evidence="5 20">Belongs to the MurB family.</text>
</comment>
<dbReference type="SUPFAM" id="SSF56176">
    <property type="entry name" value="FAD-binding/transporter-associated domain-like"/>
    <property type="match status" value="1"/>
</dbReference>
<dbReference type="PANTHER" id="PTHR21071:SF4">
    <property type="entry name" value="UDP-N-ACETYLENOLPYRUVOYLGLUCOSAMINE REDUCTASE"/>
    <property type="match status" value="1"/>
</dbReference>
<comment type="subcellular location">
    <subcellularLocation>
        <location evidence="3 20">Cytoplasm</location>
    </subcellularLocation>
</comment>
<evidence type="ECO:0000256" key="13">
    <source>
        <dbReference type="ARBA" id="ARBA00022960"/>
    </source>
</evidence>
<evidence type="ECO:0000259" key="21">
    <source>
        <dbReference type="PROSITE" id="PS51387"/>
    </source>
</evidence>
<keyword evidence="17 20" id="KW-0961">Cell wall biogenesis/degradation</keyword>
<feature type="domain" description="FAD-binding PCMH-type" evidence="21">
    <location>
        <begin position="15"/>
        <end position="185"/>
    </location>
</feature>
<dbReference type="InterPro" id="IPR016167">
    <property type="entry name" value="FAD-bd_PCMH_sub1"/>
</dbReference>
<evidence type="ECO:0000256" key="10">
    <source>
        <dbReference type="ARBA" id="ARBA00022630"/>
    </source>
</evidence>
<keyword evidence="10 20" id="KW-0285">Flavoprotein</keyword>
<gene>
    <name evidence="20 22" type="primary">murB</name>
    <name evidence="22" type="ORF">L2725_22575</name>
</gene>
<evidence type="ECO:0000256" key="20">
    <source>
        <dbReference type="HAMAP-Rule" id="MF_00037"/>
    </source>
</evidence>
<dbReference type="Gene3D" id="3.30.465.10">
    <property type="match status" value="1"/>
</dbReference>
<dbReference type="PANTHER" id="PTHR21071">
    <property type="entry name" value="UDP-N-ACETYLENOLPYRUVOYLGLUCOSAMINE REDUCTASE"/>
    <property type="match status" value="1"/>
</dbReference>
<evidence type="ECO:0000256" key="15">
    <source>
        <dbReference type="ARBA" id="ARBA00023002"/>
    </source>
</evidence>
<keyword evidence="14 20" id="KW-0573">Peptidoglycan synthesis</keyword>
<dbReference type="SUPFAM" id="SSF56194">
    <property type="entry name" value="Uridine diphospho-N-Acetylenolpyruvylglucosamine reductase, MurB, C-terminal domain"/>
    <property type="match status" value="1"/>
</dbReference>
<comment type="caution">
    <text evidence="22">The sequence shown here is derived from an EMBL/GenBank/DDBJ whole genome shotgun (WGS) entry which is preliminary data.</text>
</comment>
<evidence type="ECO:0000256" key="9">
    <source>
        <dbReference type="ARBA" id="ARBA00022618"/>
    </source>
</evidence>
<keyword evidence="9 20" id="KW-0132">Cell division</keyword>
<proteinExistence type="inferred from homology"/>
<evidence type="ECO:0000313" key="23">
    <source>
        <dbReference type="Proteomes" id="UP001202831"/>
    </source>
</evidence>
<evidence type="ECO:0000313" key="22">
    <source>
        <dbReference type="EMBL" id="MCL2916527.1"/>
    </source>
</evidence>
<evidence type="ECO:0000256" key="7">
    <source>
        <dbReference type="ARBA" id="ARBA00015188"/>
    </source>
</evidence>
<comment type="catalytic activity">
    <reaction evidence="19 20">
        <text>UDP-N-acetyl-alpha-D-muramate + NADP(+) = UDP-N-acetyl-3-O-(1-carboxyvinyl)-alpha-D-glucosamine + NADPH + H(+)</text>
        <dbReference type="Rhea" id="RHEA:12248"/>
        <dbReference type="ChEBI" id="CHEBI:15378"/>
        <dbReference type="ChEBI" id="CHEBI:57783"/>
        <dbReference type="ChEBI" id="CHEBI:58349"/>
        <dbReference type="ChEBI" id="CHEBI:68483"/>
        <dbReference type="ChEBI" id="CHEBI:70757"/>
        <dbReference type="EC" id="1.3.1.98"/>
    </reaction>
</comment>
<evidence type="ECO:0000256" key="19">
    <source>
        <dbReference type="ARBA" id="ARBA00048914"/>
    </source>
</evidence>
<feature type="active site" description="Proton donor" evidence="20">
    <location>
        <position position="231"/>
    </location>
</feature>
<comment type="cofactor">
    <cofactor evidence="1 20">
        <name>FAD</name>
        <dbReference type="ChEBI" id="CHEBI:57692"/>
    </cofactor>
</comment>
<dbReference type="EC" id="1.3.1.98" evidence="6 20"/>
<reference evidence="22 23" key="1">
    <citation type="submission" date="2022-01" db="EMBL/GenBank/DDBJ databases">
        <title>Whole genome-based taxonomy of the Shewanellaceae.</title>
        <authorList>
            <person name="Martin-Rodriguez A.J."/>
        </authorList>
    </citation>
    <scope>NUCLEOTIDE SEQUENCE [LARGE SCALE GENOMIC DNA]</scope>
    <source>
        <strain evidence="22 23">DSM 21332</strain>
    </source>
</reference>
<evidence type="ECO:0000256" key="12">
    <source>
        <dbReference type="ARBA" id="ARBA00022857"/>
    </source>
</evidence>
<comment type="function">
    <text evidence="2 20">Cell wall formation.</text>
</comment>
<dbReference type="Pfam" id="PF01565">
    <property type="entry name" value="FAD_binding_4"/>
    <property type="match status" value="1"/>
</dbReference>
<dbReference type="EMBL" id="JAKIKT010000017">
    <property type="protein sequence ID" value="MCL2916527.1"/>
    <property type="molecule type" value="Genomic_DNA"/>
</dbReference>
<evidence type="ECO:0000256" key="8">
    <source>
        <dbReference type="ARBA" id="ARBA00022490"/>
    </source>
</evidence>
<feature type="active site" evidence="20">
    <location>
        <position position="161"/>
    </location>
</feature>
<dbReference type="InterPro" id="IPR016169">
    <property type="entry name" value="FAD-bd_PCMH_sub2"/>
</dbReference>
<dbReference type="InterPro" id="IPR036635">
    <property type="entry name" value="MurB_C_sf"/>
</dbReference>
<dbReference type="HAMAP" id="MF_00037">
    <property type="entry name" value="MurB"/>
    <property type="match status" value="1"/>
</dbReference>
<dbReference type="InterPro" id="IPR003170">
    <property type="entry name" value="MurB"/>
</dbReference>
<evidence type="ECO:0000256" key="17">
    <source>
        <dbReference type="ARBA" id="ARBA00023316"/>
    </source>
</evidence>
<dbReference type="NCBIfam" id="TIGR00179">
    <property type="entry name" value="murB"/>
    <property type="match status" value="1"/>
</dbReference>
<comment type="pathway">
    <text evidence="4 20">Cell wall biogenesis; peptidoglycan biosynthesis.</text>
</comment>
<dbReference type="Pfam" id="PF02873">
    <property type="entry name" value="MurB_C"/>
    <property type="match status" value="1"/>
</dbReference>
<sequence>MSISISLKPFNTFGLDQRCARLVEVTSRNELIKECLKAFAADKPMLILGGGSNLVLTDDFDGTVIRILTRGIEVTETDDAFLLTVEAGENWHALVEHCLQHNMQGLENMALIPGTVGAAPIQNIGAYGIELNQMCDWVEYLDLQTGEVKRLSNEECLFDYRDSIFKGELRDRSVILSVGLRLAKMWQPNLSYGPLTEFSPDTVTAWDIFKKVCEVRQSKLPDPKVLGNAGSFFKNPVVTAAEYQRLATEFPGIVGYALSDGTVKLAAGWLIDQAGLKGYQQKGAGVHANQALVLVNLGEATGESVCELARYVIATVSAKFGVKLEPEPRVMGRNGEISI</sequence>
<evidence type="ECO:0000256" key="14">
    <source>
        <dbReference type="ARBA" id="ARBA00022984"/>
    </source>
</evidence>
<dbReference type="RefSeq" id="WP_249251065.1">
    <property type="nucleotide sequence ID" value="NZ_JAKIKT010000017.1"/>
</dbReference>
<accession>A0ABT0NDH0</accession>
<dbReference type="InterPro" id="IPR011601">
    <property type="entry name" value="MurB_C"/>
</dbReference>
<evidence type="ECO:0000256" key="3">
    <source>
        <dbReference type="ARBA" id="ARBA00004496"/>
    </source>
</evidence>
<feature type="active site" evidence="20">
    <location>
        <position position="327"/>
    </location>
</feature>
<dbReference type="InterPro" id="IPR006094">
    <property type="entry name" value="Oxid_FAD_bind_N"/>
</dbReference>
<dbReference type="Gene3D" id="3.30.43.10">
    <property type="entry name" value="Uridine Diphospho-n-acetylenolpyruvylglucosamine Reductase, domain 2"/>
    <property type="match status" value="1"/>
</dbReference>
<dbReference type="PROSITE" id="PS51387">
    <property type="entry name" value="FAD_PCMH"/>
    <property type="match status" value="1"/>
</dbReference>
<dbReference type="GO" id="GO:0008762">
    <property type="term" value="F:UDP-N-acetylmuramate dehydrogenase activity"/>
    <property type="evidence" value="ECO:0007669"/>
    <property type="project" value="UniProtKB-EC"/>
</dbReference>
<dbReference type="NCBIfam" id="NF000755">
    <property type="entry name" value="PRK00046.1"/>
    <property type="match status" value="1"/>
</dbReference>
<keyword evidence="12 20" id="KW-0521">NADP</keyword>
<protein>
    <recommendedName>
        <fullName evidence="7 20">UDP-N-acetylenolpyruvoylglucosamine reductase</fullName>
        <ecNumber evidence="6 20">1.3.1.98</ecNumber>
    </recommendedName>
    <alternativeName>
        <fullName evidence="18 20">UDP-N-acetylmuramate dehydrogenase</fullName>
    </alternativeName>
</protein>
<dbReference type="NCBIfam" id="NF010478">
    <property type="entry name" value="PRK13903.1"/>
    <property type="match status" value="1"/>
</dbReference>
<evidence type="ECO:0000256" key="4">
    <source>
        <dbReference type="ARBA" id="ARBA00004752"/>
    </source>
</evidence>
<dbReference type="Proteomes" id="UP001202831">
    <property type="component" value="Unassembled WGS sequence"/>
</dbReference>
<evidence type="ECO:0000256" key="18">
    <source>
        <dbReference type="ARBA" id="ARBA00031026"/>
    </source>
</evidence>
<dbReference type="InterPro" id="IPR016166">
    <property type="entry name" value="FAD-bd_PCMH"/>
</dbReference>
<evidence type="ECO:0000256" key="6">
    <source>
        <dbReference type="ARBA" id="ARBA00012518"/>
    </source>
</evidence>
<evidence type="ECO:0000256" key="16">
    <source>
        <dbReference type="ARBA" id="ARBA00023306"/>
    </source>
</evidence>
<dbReference type="Gene3D" id="3.90.78.10">
    <property type="entry name" value="UDP-N-acetylenolpyruvoylglucosamine reductase, C-terminal domain"/>
    <property type="match status" value="1"/>
</dbReference>
<keyword evidence="23" id="KW-1185">Reference proteome</keyword>
<evidence type="ECO:0000256" key="5">
    <source>
        <dbReference type="ARBA" id="ARBA00010485"/>
    </source>
</evidence>
<keyword evidence="8 20" id="KW-0963">Cytoplasm</keyword>
<organism evidence="22 23">
    <name type="scientific">Shewanella corallii</name>
    <dbReference type="NCBI Taxonomy" id="560080"/>
    <lineage>
        <taxon>Bacteria</taxon>
        <taxon>Pseudomonadati</taxon>
        <taxon>Pseudomonadota</taxon>
        <taxon>Gammaproteobacteria</taxon>
        <taxon>Alteromonadales</taxon>
        <taxon>Shewanellaceae</taxon>
        <taxon>Shewanella</taxon>
    </lineage>
</organism>